<protein>
    <recommendedName>
        <fullName evidence="2">RAVE complex protein Rav1 C-terminal domain-containing protein</fullName>
    </recommendedName>
</protein>
<dbReference type="Pfam" id="PF12234">
    <property type="entry name" value="Rav1p_C"/>
    <property type="match status" value="1"/>
</dbReference>
<dbReference type="InterPro" id="IPR015943">
    <property type="entry name" value="WD40/YVTN_repeat-like_dom_sf"/>
</dbReference>
<organism evidence="3 4">
    <name type="scientific">Tetradesmus obliquus</name>
    <name type="common">Green alga</name>
    <name type="synonym">Acutodesmus obliquus</name>
    <dbReference type="NCBI Taxonomy" id="3088"/>
    <lineage>
        <taxon>Eukaryota</taxon>
        <taxon>Viridiplantae</taxon>
        <taxon>Chlorophyta</taxon>
        <taxon>core chlorophytes</taxon>
        <taxon>Chlorophyceae</taxon>
        <taxon>CS clade</taxon>
        <taxon>Sphaeropleales</taxon>
        <taxon>Scenedesmaceae</taxon>
        <taxon>Tetradesmus</taxon>
    </lineage>
</organism>
<feature type="compositionally biased region" description="Low complexity" evidence="1">
    <location>
        <begin position="1"/>
        <end position="10"/>
    </location>
</feature>
<dbReference type="SUPFAM" id="SSF50978">
    <property type="entry name" value="WD40 repeat-like"/>
    <property type="match status" value="1"/>
</dbReference>
<dbReference type="InterPro" id="IPR022033">
    <property type="entry name" value="Rav1p_C"/>
</dbReference>
<evidence type="ECO:0000313" key="3">
    <source>
        <dbReference type="EMBL" id="WIA14280.1"/>
    </source>
</evidence>
<accession>A0ABY8TYP6</accession>
<feature type="region of interest" description="Disordered" evidence="1">
    <location>
        <begin position="1"/>
        <end position="29"/>
    </location>
</feature>
<name>A0ABY8TYP6_TETOB</name>
<reference evidence="3 4" key="1">
    <citation type="submission" date="2023-05" db="EMBL/GenBank/DDBJ databases">
        <title>A 100% complete, gapless, phased diploid assembly of the Scenedesmus obliquus UTEX 3031 genome.</title>
        <authorList>
            <person name="Biondi T.C."/>
            <person name="Hanschen E.R."/>
            <person name="Kwon T."/>
            <person name="Eng W."/>
            <person name="Kruse C.P.S."/>
            <person name="Koehler S.I."/>
            <person name="Kunde Y."/>
            <person name="Gleasner C.D."/>
            <person name="You Mak K.T."/>
            <person name="Polle J."/>
            <person name="Hovde B.T."/>
            <person name="Starkenburg S.R."/>
        </authorList>
    </citation>
    <scope>NUCLEOTIDE SEQUENCE [LARGE SCALE GENOMIC DNA]</scope>
    <source>
        <strain evidence="3 4">DOE0152z</strain>
    </source>
</reference>
<sequence>MQQQQQQQQQGSGGSSSGGAAGGAAAGGSFAAQGRAQQHALTWPKLRALGAGFWLTQQSALRATAEALAKAQFAATKDAHEPALLYAALGKKAVLQGLFRSSGNKKVADFLARDFSSAEGRAAASKNAFHLLGQHRYSLAAVRALHLLGQHRYSLAAVCVFCLLGQRRYSLAAGFMSQMLEQLRWPQDPWVVGEFPNRRSHSFGSAGMAHVQAAALAAHPTRPLYASGSSTGRIYLWQFGEAVCKAAYMPSTATQLQAAPKRLALHEAVATPHWGSPAALRFSRSGGRFGAVGCGGLVGLWRQDFISAVDGLGHAEWLGHCLSKAGTALTFLGDTGSQVIVGGVNDKGGAVVLVDTLAPPSSACAAMLLSARGATPAALTLVPGAAGASGAGPGAVLVVGDDLGELRGFDVRLLSDARPLWSVKPHAGSGGGTSGSSAAGGVTCVTCWDPGMVGSSSGMSASNGGSECGSSVSSAFRPPSWLGDCVVSGSKDGSIAVVNAHTGSTLQLLQLAHYTERRGLLERVVGSGASRAGGGGLGGEDGGPLLRRANHGFNRQESCSYNAGHPRSRTDIKQQQRQQ</sequence>
<dbReference type="PANTHER" id="PTHR13950:SF9">
    <property type="entry name" value="RABCONNECTIN-3A"/>
    <property type="match status" value="1"/>
</dbReference>
<feature type="compositionally biased region" description="Gly residues" evidence="1">
    <location>
        <begin position="531"/>
        <end position="542"/>
    </location>
</feature>
<dbReference type="InterPro" id="IPR036322">
    <property type="entry name" value="WD40_repeat_dom_sf"/>
</dbReference>
<dbReference type="InterPro" id="IPR052208">
    <property type="entry name" value="DmX-like/RAVE_component"/>
</dbReference>
<evidence type="ECO:0000259" key="2">
    <source>
        <dbReference type="Pfam" id="PF12234"/>
    </source>
</evidence>
<feature type="compositionally biased region" description="Basic and acidic residues" evidence="1">
    <location>
        <begin position="568"/>
        <end position="579"/>
    </location>
</feature>
<proteinExistence type="predicted"/>
<dbReference type="EMBL" id="CP126212">
    <property type="protein sequence ID" value="WIA14280.1"/>
    <property type="molecule type" value="Genomic_DNA"/>
</dbReference>
<dbReference type="Proteomes" id="UP001244341">
    <property type="component" value="Chromosome 5b"/>
</dbReference>
<dbReference type="Gene3D" id="2.130.10.10">
    <property type="entry name" value="YVTN repeat-like/Quinoprotein amine dehydrogenase"/>
    <property type="match status" value="1"/>
</dbReference>
<gene>
    <name evidence="3" type="ORF">OEZ85_002814</name>
</gene>
<keyword evidence="4" id="KW-1185">Reference proteome</keyword>
<evidence type="ECO:0000313" key="4">
    <source>
        <dbReference type="Proteomes" id="UP001244341"/>
    </source>
</evidence>
<evidence type="ECO:0000256" key="1">
    <source>
        <dbReference type="SAM" id="MobiDB-lite"/>
    </source>
</evidence>
<feature type="domain" description="RAVE complex protein Rav1 C-terminal" evidence="2">
    <location>
        <begin position="37"/>
        <end position="160"/>
    </location>
</feature>
<feature type="compositionally biased region" description="Gly residues" evidence="1">
    <location>
        <begin position="11"/>
        <end position="26"/>
    </location>
</feature>
<dbReference type="PANTHER" id="PTHR13950">
    <property type="entry name" value="RABCONNECTIN-RELATED"/>
    <property type="match status" value="1"/>
</dbReference>
<feature type="region of interest" description="Disordered" evidence="1">
    <location>
        <begin position="528"/>
        <end position="579"/>
    </location>
</feature>